<dbReference type="InterPro" id="IPR001173">
    <property type="entry name" value="Glyco_trans_2-like"/>
</dbReference>
<feature type="transmembrane region" description="Helical" evidence="1">
    <location>
        <begin position="379"/>
        <end position="398"/>
    </location>
</feature>
<evidence type="ECO:0000259" key="2">
    <source>
        <dbReference type="Pfam" id="PF13632"/>
    </source>
</evidence>
<dbReference type="SUPFAM" id="SSF53448">
    <property type="entry name" value="Nucleotide-diphospho-sugar transferases"/>
    <property type="match status" value="1"/>
</dbReference>
<protein>
    <recommendedName>
        <fullName evidence="2">Glycosyltransferase 2-like domain-containing protein</fullName>
    </recommendedName>
</protein>
<feature type="domain" description="Glycosyltransferase 2-like" evidence="2">
    <location>
        <begin position="201"/>
        <end position="396"/>
    </location>
</feature>
<dbReference type="InterPro" id="IPR029044">
    <property type="entry name" value="Nucleotide-diphossugar_trans"/>
</dbReference>
<accession>A0A1F7W3A5</accession>
<feature type="transmembrane region" description="Helical" evidence="1">
    <location>
        <begin position="418"/>
        <end position="437"/>
    </location>
</feature>
<dbReference type="Gene3D" id="3.90.550.10">
    <property type="entry name" value="Spore Coat Polysaccharide Biosynthesis Protein SpsA, Chain A"/>
    <property type="match status" value="1"/>
</dbReference>
<sequence>MERYHYGQLRFWEMLPGLVVWGTFVLALTLSFLAPLWVIIFIIVFDLLWLYRVIYFNLFVVIAWMTYRKTIKIDWKQKLIGIPGAEKKIHLVFLPTYKEGYEIIETTLTSLQHNSFPVDRMMIVLGGEEGDRAHFESVAKQAQEKFGGIFKKLIITIHPKGLPNEMSGKGSNLNWMGHRVEEVLQAEFPELNDEDIIVSAFDVDTIAHEHYFSYLTYLFCTVKDPTQSSYQPIALFSNNIWTASAPVRIGAFGTTFWLFGELARSERLWTFSSHSMSWKMLRDVRFWQKDIVSEDSRIFMQAFLHYHGEYRVTPMFLPVSMDAVTGKTYMESLVALYKQMRRWAWGVEHLPYLIDGFRRDVSIPRVKKFQYIFNHLEGMFTWATAPVIMFLLGWLPLWVAKGQTNAIIQAAPFTLEQLMRLAMIGILLSASMSLTLLPRRPGTVRPHAWITMLLQWALLPVTFIVFGSMPAIDAQTRLMLGKYLGFDVTKKQRK</sequence>
<dbReference type="EMBL" id="MGFD01000064">
    <property type="protein sequence ID" value="OGL96594.1"/>
    <property type="molecule type" value="Genomic_DNA"/>
</dbReference>
<gene>
    <name evidence="3" type="ORF">A2318_02880</name>
</gene>
<keyword evidence="1" id="KW-0812">Transmembrane</keyword>
<proteinExistence type="predicted"/>
<keyword evidence="1" id="KW-0472">Membrane</keyword>
<name>A0A1F7W3A5_9BACT</name>
<keyword evidence="1" id="KW-1133">Transmembrane helix</keyword>
<dbReference type="Proteomes" id="UP000177331">
    <property type="component" value="Unassembled WGS sequence"/>
</dbReference>
<feature type="transmembrane region" description="Helical" evidence="1">
    <location>
        <begin position="449"/>
        <end position="472"/>
    </location>
</feature>
<evidence type="ECO:0000313" key="3">
    <source>
        <dbReference type="EMBL" id="OGL96594.1"/>
    </source>
</evidence>
<feature type="transmembrane region" description="Helical" evidence="1">
    <location>
        <begin position="49"/>
        <end position="67"/>
    </location>
</feature>
<feature type="transmembrane region" description="Helical" evidence="1">
    <location>
        <begin position="20"/>
        <end position="43"/>
    </location>
</feature>
<evidence type="ECO:0000256" key="1">
    <source>
        <dbReference type="SAM" id="Phobius"/>
    </source>
</evidence>
<dbReference type="AlphaFoldDB" id="A0A1F7W3A5"/>
<dbReference type="Pfam" id="PF13632">
    <property type="entry name" value="Glyco_trans_2_3"/>
    <property type="match status" value="1"/>
</dbReference>
<dbReference type="PANTHER" id="PTHR36851:SF1">
    <property type="entry name" value="GLYCO_TRANS_2-LIKE DOMAIN-CONTAINING PROTEIN"/>
    <property type="match status" value="1"/>
</dbReference>
<organism evidence="3 4">
    <name type="scientific">Candidatus Uhrbacteria bacterium RIFOXYB2_FULL_45_11</name>
    <dbReference type="NCBI Taxonomy" id="1802421"/>
    <lineage>
        <taxon>Bacteria</taxon>
        <taxon>Candidatus Uhriibacteriota</taxon>
    </lineage>
</organism>
<dbReference type="PANTHER" id="PTHR36851">
    <property type="entry name" value="UNNAMED PRODUCT"/>
    <property type="match status" value="1"/>
</dbReference>
<reference evidence="3 4" key="1">
    <citation type="journal article" date="2016" name="Nat. Commun.">
        <title>Thousands of microbial genomes shed light on interconnected biogeochemical processes in an aquifer system.</title>
        <authorList>
            <person name="Anantharaman K."/>
            <person name="Brown C.T."/>
            <person name="Hug L.A."/>
            <person name="Sharon I."/>
            <person name="Castelle C.J."/>
            <person name="Probst A.J."/>
            <person name="Thomas B.C."/>
            <person name="Singh A."/>
            <person name="Wilkins M.J."/>
            <person name="Karaoz U."/>
            <person name="Brodie E.L."/>
            <person name="Williams K.H."/>
            <person name="Hubbard S.S."/>
            <person name="Banfield J.F."/>
        </authorList>
    </citation>
    <scope>NUCLEOTIDE SEQUENCE [LARGE SCALE GENOMIC DNA]</scope>
</reference>
<evidence type="ECO:0000313" key="4">
    <source>
        <dbReference type="Proteomes" id="UP000177331"/>
    </source>
</evidence>
<dbReference type="STRING" id="1802421.A2318_02880"/>
<comment type="caution">
    <text evidence="3">The sequence shown here is derived from an EMBL/GenBank/DDBJ whole genome shotgun (WGS) entry which is preliminary data.</text>
</comment>